<dbReference type="EMBL" id="BGPR01024990">
    <property type="protein sequence ID" value="GBN93525.1"/>
    <property type="molecule type" value="Genomic_DNA"/>
</dbReference>
<keyword evidence="3" id="KW-1185">Reference proteome</keyword>
<dbReference type="Proteomes" id="UP000499080">
    <property type="component" value="Unassembled WGS sequence"/>
</dbReference>
<evidence type="ECO:0000313" key="3">
    <source>
        <dbReference type="Proteomes" id="UP000499080"/>
    </source>
</evidence>
<protein>
    <submittedName>
        <fullName evidence="2">Uncharacterized protein</fullName>
    </submittedName>
</protein>
<comment type="caution">
    <text evidence="2">The sequence shown here is derived from an EMBL/GenBank/DDBJ whole genome shotgun (WGS) entry which is preliminary data.</text>
</comment>
<accession>A0A4Y2T334</accession>
<sequence>MVCQCRCRSRLLTVVQNYEIRPKIALVLLQKG</sequence>
<dbReference type="EMBL" id="BGPR01024986">
    <property type="protein sequence ID" value="GBN93511.1"/>
    <property type="molecule type" value="Genomic_DNA"/>
</dbReference>
<evidence type="ECO:0000313" key="1">
    <source>
        <dbReference type="EMBL" id="GBN93511.1"/>
    </source>
</evidence>
<name>A0A4Y2T334_ARAVE</name>
<proteinExistence type="predicted"/>
<reference evidence="2 3" key="1">
    <citation type="journal article" date="2019" name="Sci. Rep.">
        <title>Orb-weaving spider Araneus ventricosus genome elucidates the spidroin gene catalogue.</title>
        <authorList>
            <person name="Kono N."/>
            <person name="Nakamura H."/>
            <person name="Ohtoshi R."/>
            <person name="Moran D.A.P."/>
            <person name="Shinohara A."/>
            <person name="Yoshida Y."/>
            <person name="Fujiwara M."/>
            <person name="Mori M."/>
            <person name="Tomita M."/>
            <person name="Arakawa K."/>
        </authorList>
    </citation>
    <scope>NUCLEOTIDE SEQUENCE [LARGE SCALE GENOMIC DNA]</scope>
</reference>
<gene>
    <name evidence="2" type="ORF">AVEN_262097_1</name>
    <name evidence="1" type="ORF">AVEN_67852_1</name>
</gene>
<dbReference type="AlphaFoldDB" id="A0A4Y2T334"/>
<evidence type="ECO:0000313" key="2">
    <source>
        <dbReference type="EMBL" id="GBN93525.1"/>
    </source>
</evidence>
<organism evidence="2 3">
    <name type="scientific">Araneus ventricosus</name>
    <name type="common">Orbweaver spider</name>
    <name type="synonym">Epeira ventricosa</name>
    <dbReference type="NCBI Taxonomy" id="182803"/>
    <lineage>
        <taxon>Eukaryota</taxon>
        <taxon>Metazoa</taxon>
        <taxon>Ecdysozoa</taxon>
        <taxon>Arthropoda</taxon>
        <taxon>Chelicerata</taxon>
        <taxon>Arachnida</taxon>
        <taxon>Araneae</taxon>
        <taxon>Araneomorphae</taxon>
        <taxon>Entelegynae</taxon>
        <taxon>Araneoidea</taxon>
        <taxon>Araneidae</taxon>
        <taxon>Araneus</taxon>
    </lineage>
</organism>
<feature type="non-terminal residue" evidence="2">
    <location>
        <position position="32"/>
    </location>
</feature>